<accession>A0A016WWX2</accession>
<gene>
    <name evidence="1" type="primary">Acey_s0481.g2256</name>
    <name evidence="1" type="ORF">Y032_0481g2256</name>
</gene>
<sequence>MLLAHPGLDEVFLQQQRVIIAHELSHQVYFSPESIRFSNYSSEKIESTYALNALLRRPASGVKFNFVFLTTKFFLPSMASTT</sequence>
<evidence type="ECO:0000313" key="1">
    <source>
        <dbReference type="EMBL" id="EYC43772.1"/>
    </source>
</evidence>
<protein>
    <submittedName>
        <fullName evidence="1">Uncharacterized protein</fullName>
    </submittedName>
</protein>
<proteinExistence type="predicted"/>
<evidence type="ECO:0000313" key="2">
    <source>
        <dbReference type="Proteomes" id="UP000024635"/>
    </source>
</evidence>
<reference evidence="2" key="1">
    <citation type="journal article" date="2015" name="Nat. Genet.">
        <title>The genome and transcriptome of the zoonotic hookworm Ancylostoma ceylanicum identify infection-specific gene families.</title>
        <authorList>
            <person name="Schwarz E.M."/>
            <person name="Hu Y."/>
            <person name="Antoshechkin I."/>
            <person name="Miller M.M."/>
            <person name="Sternberg P.W."/>
            <person name="Aroian R.V."/>
        </authorList>
    </citation>
    <scope>NUCLEOTIDE SEQUENCE</scope>
    <source>
        <strain evidence="2">HY135</strain>
    </source>
</reference>
<dbReference type="AlphaFoldDB" id="A0A016WWX2"/>
<dbReference type="Proteomes" id="UP000024635">
    <property type="component" value="Unassembled WGS sequence"/>
</dbReference>
<keyword evidence="2" id="KW-1185">Reference proteome</keyword>
<organism evidence="1 2">
    <name type="scientific">Ancylostoma ceylanicum</name>
    <dbReference type="NCBI Taxonomy" id="53326"/>
    <lineage>
        <taxon>Eukaryota</taxon>
        <taxon>Metazoa</taxon>
        <taxon>Ecdysozoa</taxon>
        <taxon>Nematoda</taxon>
        <taxon>Chromadorea</taxon>
        <taxon>Rhabditida</taxon>
        <taxon>Rhabditina</taxon>
        <taxon>Rhabditomorpha</taxon>
        <taxon>Strongyloidea</taxon>
        <taxon>Ancylostomatidae</taxon>
        <taxon>Ancylostomatinae</taxon>
        <taxon>Ancylostoma</taxon>
    </lineage>
</organism>
<comment type="caution">
    <text evidence="1">The sequence shown here is derived from an EMBL/GenBank/DDBJ whole genome shotgun (WGS) entry which is preliminary data.</text>
</comment>
<dbReference type="EMBL" id="JARK01000081">
    <property type="protein sequence ID" value="EYC43772.1"/>
    <property type="molecule type" value="Genomic_DNA"/>
</dbReference>
<name>A0A016WWX2_9BILA</name>